<gene>
    <name evidence="2" type="ORF">CgunFtcFv8_024089</name>
</gene>
<organism evidence="2 3">
    <name type="scientific">Champsocephalus gunnari</name>
    <name type="common">Mackerel icefish</name>
    <dbReference type="NCBI Taxonomy" id="52237"/>
    <lineage>
        <taxon>Eukaryota</taxon>
        <taxon>Metazoa</taxon>
        <taxon>Chordata</taxon>
        <taxon>Craniata</taxon>
        <taxon>Vertebrata</taxon>
        <taxon>Euteleostomi</taxon>
        <taxon>Actinopterygii</taxon>
        <taxon>Neopterygii</taxon>
        <taxon>Teleostei</taxon>
        <taxon>Neoteleostei</taxon>
        <taxon>Acanthomorphata</taxon>
        <taxon>Eupercaria</taxon>
        <taxon>Perciformes</taxon>
        <taxon>Notothenioidei</taxon>
        <taxon>Channichthyidae</taxon>
        <taxon>Champsocephalus</taxon>
    </lineage>
</organism>
<evidence type="ECO:0000313" key="3">
    <source>
        <dbReference type="Proteomes" id="UP001331515"/>
    </source>
</evidence>
<name>A0AAN8DC74_CHAGU</name>
<evidence type="ECO:0000313" key="2">
    <source>
        <dbReference type="EMBL" id="KAK5920262.1"/>
    </source>
</evidence>
<proteinExistence type="predicted"/>
<comment type="caution">
    <text evidence="2">The sequence shown here is derived from an EMBL/GenBank/DDBJ whole genome shotgun (WGS) entry which is preliminary data.</text>
</comment>
<dbReference type="Proteomes" id="UP001331515">
    <property type="component" value="Unassembled WGS sequence"/>
</dbReference>
<feature type="region of interest" description="Disordered" evidence="1">
    <location>
        <begin position="62"/>
        <end position="82"/>
    </location>
</feature>
<evidence type="ECO:0000256" key="1">
    <source>
        <dbReference type="SAM" id="MobiDB-lite"/>
    </source>
</evidence>
<feature type="compositionally biased region" description="Basic and acidic residues" evidence="1">
    <location>
        <begin position="106"/>
        <end position="115"/>
    </location>
</feature>
<feature type="compositionally biased region" description="Low complexity" evidence="1">
    <location>
        <begin position="72"/>
        <end position="82"/>
    </location>
</feature>
<sequence length="126" mass="13237">MDTSLQWPAKTARSRIGPSSPASGRTCKSSLLRDIDVGVDLVGRSLDHGFRALNDSISAKFDALKQPDPPRTSTSRSATSTSSITCITSITSVTSIPSITACPEPRGQEPGRAGERPGYGTPASLY</sequence>
<dbReference type="AlphaFoldDB" id="A0AAN8DC74"/>
<protein>
    <submittedName>
        <fullName evidence="2">Uncharacterized protein</fullName>
    </submittedName>
</protein>
<dbReference type="EMBL" id="JAURVH010001523">
    <property type="protein sequence ID" value="KAK5920262.1"/>
    <property type="molecule type" value="Genomic_DNA"/>
</dbReference>
<feature type="region of interest" description="Disordered" evidence="1">
    <location>
        <begin position="97"/>
        <end position="126"/>
    </location>
</feature>
<keyword evidence="3" id="KW-1185">Reference proteome</keyword>
<accession>A0AAN8DC74</accession>
<feature type="region of interest" description="Disordered" evidence="1">
    <location>
        <begin position="1"/>
        <end position="27"/>
    </location>
</feature>
<reference evidence="2 3" key="1">
    <citation type="journal article" date="2023" name="Mol. Biol. Evol.">
        <title>Genomics of Secondarily Temperate Adaptation in the Only Non-Antarctic Icefish.</title>
        <authorList>
            <person name="Rivera-Colon A.G."/>
            <person name="Rayamajhi N."/>
            <person name="Minhas B.F."/>
            <person name="Madrigal G."/>
            <person name="Bilyk K.T."/>
            <person name="Yoon V."/>
            <person name="Hune M."/>
            <person name="Gregory S."/>
            <person name="Cheng C.H.C."/>
            <person name="Catchen J.M."/>
        </authorList>
    </citation>
    <scope>NUCLEOTIDE SEQUENCE [LARGE SCALE GENOMIC DNA]</scope>
    <source>
        <tissue evidence="2">White muscle</tissue>
    </source>
</reference>